<evidence type="ECO:0000313" key="1">
    <source>
        <dbReference type="EMBL" id="CEK65238.1"/>
    </source>
</evidence>
<organism evidence="1">
    <name type="scientific">Arion vulgaris</name>
    <dbReference type="NCBI Taxonomy" id="1028688"/>
    <lineage>
        <taxon>Eukaryota</taxon>
        <taxon>Metazoa</taxon>
        <taxon>Spiralia</taxon>
        <taxon>Lophotrochozoa</taxon>
        <taxon>Mollusca</taxon>
        <taxon>Gastropoda</taxon>
        <taxon>Heterobranchia</taxon>
        <taxon>Euthyneura</taxon>
        <taxon>Panpulmonata</taxon>
        <taxon>Eupulmonata</taxon>
        <taxon>Stylommatophora</taxon>
        <taxon>Helicina</taxon>
        <taxon>Arionoidea</taxon>
        <taxon>Arionidae</taxon>
        <taxon>Arion</taxon>
    </lineage>
</organism>
<reference evidence="1" key="1">
    <citation type="submission" date="2014-12" db="EMBL/GenBank/DDBJ databases">
        <title>Insight into the proteome of Arion vulgaris.</title>
        <authorList>
            <person name="Aradska J."/>
            <person name="Bulat T."/>
            <person name="Smidak R."/>
            <person name="Sarate P."/>
            <person name="Gangsoo J."/>
            <person name="Sialana F."/>
            <person name="Bilban M."/>
            <person name="Lubec G."/>
        </authorList>
    </citation>
    <scope>NUCLEOTIDE SEQUENCE</scope>
    <source>
        <tissue evidence="1">Skin</tissue>
    </source>
</reference>
<dbReference type="AlphaFoldDB" id="A0A0B6Z9N3"/>
<dbReference type="EMBL" id="HACG01018373">
    <property type="protein sequence ID" value="CEK65238.1"/>
    <property type="molecule type" value="Transcribed_RNA"/>
</dbReference>
<accession>A0A0B6Z9N3</accession>
<proteinExistence type="predicted"/>
<feature type="non-terminal residue" evidence="1">
    <location>
        <position position="51"/>
    </location>
</feature>
<gene>
    <name evidence="1" type="primary">ORF54375</name>
</gene>
<name>A0A0B6Z9N3_9EUPU</name>
<protein>
    <submittedName>
        <fullName evidence="1">Uncharacterized protein</fullName>
    </submittedName>
</protein>
<sequence>MIHLSWDLNLYTHNWEIDPLILHNHSYQCYVAYQNTTKAESDYTYFKDSLM</sequence>